<dbReference type="OrthoDB" id="5788478at2759"/>
<gene>
    <name evidence="2" type="ORF">CAUJ_LOCUS7830</name>
</gene>
<dbReference type="EMBL" id="CAJGYM010000024">
    <property type="protein sequence ID" value="CAD6191911.1"/>
    <property type="molecule type" value="Genomic_DNA"/>
</dbReference>
<keyword evidence="1" id="KW-1133">Transmembrane helix</keyword>
<feature type="transmembrane region" description="Helical" evidence="1">
    <location>
        <begin position="15"/>
        <end position="39"/>
    </location>
</feature>
<dbReference type="Proteomes" id="UP000835052">
    <property type="component" value="Unassembled WGS sequence"/>
</dbReference>
<keyword evidence="1" id="KW-0812">Transmembrane</keyword>
<dbReference type="AlphaFoldDB" id="A0A8S1HBB4"/>
<sequence>MNDRLNKRFGELLAFYYSVIALLPVLLVLLLVVSVFCAYRYRQWRLNKKQLQQLNDFYDIVEASPCLQGKPIRIQHTCGNASVTCEKVSRAVCVPPDGSPFFQPSTSARNRPLRAPEQSQKALNGHEVIYHFTQLPNKNKKTTVVHRV</sequence>
<protein>
    <submittedName>
        <fullName evidence="2">Uncharacterized protein</fullName>
    </submittedName>
</protein>
<accession>A0A8S1HBB4</accession>
<proteinExistence type="predicted"/>
<evidence type="ECO:0000313" key="2">
    <source>
        <dbReference type="EMBL" id="CAD6191911.1"/>
    </source>
</evidence>
<keyword evidence="3" id="KW-1185">Reference proteome</keyword>
<comment type="caution">
    <text evidence="2">The sequence shown here is derived from an EMBL/GenBank/DDBJ whole genome shotgun (WGS) entry which is preliminary data.</text>
</comment>
<name>A0A8S1HBB4_9PELO</name>
<organism evidence="2 3">
    <name type="scientific">Caenorhabditis auriculariae</name>
    <dbReference type="NCBI Taxonomy" id="2777116"/>
    <lineage>
        <taxon>Eukaryota</taxon>
        <taxon>Metazoa</taxon>
        <taxon>Ecdysozoa</taxon>
        <taxon>Nematoda</taxon>
        <taxon>Chromadorea</taxon>
        <taxon>Rhabditida</taxon>
        <taxon>Rhabditina</taxon>
        <taxon>Rhabditomorpha</taxon>
        <taxon>Rhabditoidea</taxon>
        <taxon>Rhabditidae</taxon>
        <taxon>Peloderinae</taxon>
        <taxon>Caenorhabditis</taxon>
    </lineage>
</organism>
<evidence type="ECO:0000256" key="1">
    <source>
        <dbReference type="SAM" id="Phobius"/>
    </source>
</evidence>
<reference evidence="2" key="1">
    <citation type="submission" date="2020-10" db="EMBL/GenBank/DDBJ databases">
        <authorList>
            <person name="Kikuchi T."/>
        </authorList>
    </citation>
    <scope>NUCLEOTIDE SEQUENCE</scope>
    <source>
        <strain evidence="2">NKZ352</strain>
    </source>
</reference>
<keyword evidence="1" id="KW-0472">Membrane</keyword>
<evidence type="ECO:0000313" key="3">
    <source>
        <dbReference type="Proteomes" id="UP000835052"/>
    </source>
</evidence>